<proteinExistence type="predicted"/>
<name>A0A9E7PMS4_9EURY</name>
<evidence type="ECO:0000313" key="1">
    <source>
        <dbReference type="EMBL" id="UUX92177.1"/>
    </source>
</evidence>
<dbReference type="EMBL" id="CP096115">
    <property type="protein sequence ID" value="UUX92177.1"/>
    <property type="molecule type" value="Genomic_DNA"/>
</dbReference>
<organism evidence="1 2">
    <name type="scientific">Methanoplanus endosymbiosus</name>
    <dbReference type="NCBI Taxonomy" id="33865"/>
    <lineage>
        <taxon>Archaea</taxon>
        <taxon>Methanobacteriati</taxon>
        <taxon>Methanobacteriota</taxon>
        <taxon>Stenosarchaea group</taxon>
        <taxon>Methanomicrobia</taxon>
        <taxon>Methanomicrobiales</taxon>
        <taxon>Methanomicrobiaceae</taxon>
        <taxon>Methanoplanus</taxon>
    </lineage>
</organism>
<dbReference type="AlphaFoldDB" id="A0A9E7PMS4"/>
<protein>
    <submittedName>
        <fullName evidence="1">Uncharacterized protein</fullName>
    </submittedName>
</protein>
<dbReference type="Proteomes" id="UP001060368">
    <property type="component" value="Chromosome"/>
</dbReference>
<sequence length="145" mass="16576">MKRKNIADLPGDTTEDKFSSMGIIKGEKYDVLDLRKKGRMFSVEVILYFEPELAVNSTYEKDLTDFADEPVEGRPFVPVDFFLKFGEENDPSFKGRLKEFPLEIKVVDVGMIKDPDGKDSYYIRGVMPFLDEFDVDVEPKSGPAF</sequence>
<evidence type="ECO:0000313" key="2">
    <source>
        <dbReference type="Proteomes" id="UP001060368"/>
    </source>
</evidence>
<accession>A0A9E7PMS4</accession>
<dbReference type="GeneID" id="74308552"/>
<dbReference type="RefSeq" id="WP_257742328.1">
    <property type="nucleotide sequence ID" value="NZ_CP096115.1"/>
</dbReference>
<reference evidence="1" key="1">
    <citation type="submission" date="2022-04" db="EMBL/GenBank/DDBJ databases">
        <title>Complete genome of Methanoplanus endosymbiosus DSM 3599.</title>
        <authorList>
            <person name="Chen S.-C."/>
            <person name="You Y.-T."/>
            <person name="Zhou Y.-Z."/>
            <person name="Lai M.-C."/>
        </authorList>
    </citation>
    <scope>NUCLEOTIDE SEQUENCE</scope>
    <source>
        <strain evidence="1">DSM 3599</strain>
    </source>
</reference>
<dbReference type="KEGG" id="mend:L6E24_12580"/>
<keyword evidence="2" id="KW-1185">Reference proteome</keyword>
<gene>
    <name evidence="1" type="ORF">L6E24_12580</name>
</gene>